<dbReference type="Gene3D" id="1.20.120.450">
    <property type="entry name" value="dinb family like domain"/>
    <property type="match status" value="1"/>
</dbReference>
<dbReference type="Pfam" id="PF12680">
    <property type="entry name" value="SnoaL_2"/>
    <property type="match status" value="1"/>
</dbReference>
<dbReference type="NCBIfam" id="TIGR03086">
    <property type="entry name" value="TIGR03086 family metal-binding protein"/>
    <property type="match status" value="1"/>
</dbReference>
<comment type="caution">
    <text evidence="3">The sequence shown here is derived from an EMBL/GenBank/DDBJ whole genome shotgun (WGS) entry which is preliminary data.</text>
</comment>
<dbReference type="InterPro" id="IPR017517">
    <property type="entry name" value="Maleyloyr_isom"/>
</dbReference>
<proteinExistence type="predicted"/>
<organism evidence="3 4">
    <name type="scientific">Pseudonocardia cypriaca</name>
    <dbReference type="NCBI Taxonomy" id="882449"/>
    <lineage>
        <taxon>Bacteria</taxon>
        <taxon>Bacillati</taxon>
        <taxon>Actinomycetota</taxon>
        <taxon>Actinomycetes</taxon>
        <taxon>Pseudonocardiales</taxon>
        <taxon>Pseudonocardiaceae</taxon>
        <taxon>Pseudonocardia</taxon>
    </lineage>
</organism>
<dbReference type="InterPro" id="IPR032710">
    <property type="entry name" value="NTF2-like_dom_sf"/>
</dbReference>
<accession>A0A543GAZ7</accession>
<dbReference type="InterPro" id="IPR017520">
    <property type="entry name" value="CHP03086"/>
</dbReference>
<dbReference type="InterPro" id="IPR037401">
    <property type="entry name" value="SnoaL-like"/>
</dbReference>
<dbReference type="Pfam" id="PF11716">
    <property type="entry name" value="MDMPI_N"/>
    <property type="match status" value="1"/>
</dbReference>
<evidence type="ECO:0000259" key="1">
    <source>
        <dbReference type="Pfam" id="PF11716"/>
    </source>
</evidence>
<feature type="domain" description="SnoaL-like" evidence="2">
    <location>
        <begin position="194"/>
        <end position="292"/>
    </location>
</feature>
<dbReference type="EMBL" id="VFPH01000001">
    <property type="protein sequence ID" value="TQM43238.1"/>
    <property type="molecule type" value="Genomic_DNA"/>
</dbReference>
<name>A0A543GAZ7_9PSEU</name>
<reference evidence="3 4" key="1">
    <citation type="submission" date="2019-06" db="EMBL/GenBank/DDBJ databases">
        <title>Sequencing the genomes of 1000 actinobacteria strains.</title>
        <authorList>
            <person name="Klenk H.-P."/>
        </authorList>
    </citation>
    <scope>NUCLEOTIDE SEQUENCE [LARGE SCALE GENOMIC DNA]</scope>
    <source>
        <strain evidence="3 4">DSM 45511</strain>
    </source>
</reference>
<feature type="domain" description="Mycothiol-dependent maleylpyruvate isomerase metal-binding" evidence="1">
    <location>
        <begin position="11"/>
        <end position="130"/>
    </location>
</feature>
<sequence>MTTLDARELYRRASAEFGARVHRVGDRWTAPTPCAGWDVRELVRHLVDEEMWAPPLLGGATIADVGDRLAGDQLGEDPVAAVDGAARLAVAAVESEDALTRTVHLSFGDVPGQEYVLQLAADHLVHAWDLGQALGEDSALDAEAVATVREWFRSVEPVYRRAGVIGPRAAVADAAGPQDELLAMFGRSPALAAVQRFNAAFGSKDVDAIMAAMTPDCVFEDTTAPDGTRHVGAAAVRAAWTALFTGAPDAIFTVEELIGAGDRVVQRWRYEWGDGHVRGVDVFTVRDARVAEKLSYVKG</sequence>
<dbReference type="Proteomes" id="UP000319818">
    <property type="component" value="Unassembled WGS sequence"/>
</dbReference>
<dbReference type="InterPro" id="IPR024344">
    <property type="entry name" value="MDMPI_metal-binding"/>
</dbReference>
<dbReference type="SUPFAM" id="SSF109854">
    <property type="entry name" value="DinB/YfiT-like putative metalloenzymes"/>
    <property type="match status" value="1"/>
</dbReference>
<evidence type="ECO:0000259" key="2">
    <source>
        <dbReference type="Pfam" id="PF12680"/>
    </source>
</evidence>
<dbReference type="GO" id="GO:0046872">
    <property type="term" value="F:metal ion binding"/>
    <property type="evidence" value="ECO:0007669"/>
    <property type="project" value="InterPro"/>
</dbReference>
<dbReference type="OrthoDB" id="5185819at2"/>
<evidence type="ECO:0000313" key="4">
    <source>
        <dbReference type="Proteomes" id="UP000319818"/>
    </source>
</evidence>
<dbReference type="Gene3D" id="3.10.450.50">
    <property type="match status" value="1"/>
</dbReference>
<evidence type="ECO:0000313" key="3">
    <source>
        <dbReference type="EMBL" id="TQM43238.1"/>
    </source>
</evidence>
<protein>
    <submittedName>
        <fullName evidence="3">Uncharacterized protein (TIGR03086 family)</fullName>
    </submittedName>
</protein>
<dbReference type="NCBIfam" id="TIGR03083">
    <property type="entry name" value="maleylpyruvate isomerase family mycothiol-dependent enzyme"/>
    <property type="match status" value="1"/>
</dbReference>
<dbReference type="SUPFAM" id="SSF54427">
    <property type="entry name" value="NTF2-like"/>
    <property type="match status" value="1"/>
</dbReference>
<gene>
    <name evidence="3" type="ORF">FB388_0580</name>
</gene>
<dbReference type="RefSeq" id="WP_142096488.1">
    <property type="nucleotide sequence ID" value="NZ_VFPH01000001.1"/>
</dbReference>
<keyword evidence="4" id="KW-1185">Reference proteome</keyword>
<dbReference type="InterPro" id="IPR034660">
    <property type="entry name" value="DinB/YfiT-like"/>
</dbReference>
<dbReference type="AlphaFoldDB" id="A0A543GAZ7"/>